<gene>
    <name evidence="1" type="ORF">BO94DRAFT_118309</name>
</gene>
<accession>A0A317W9R1</accession>
<sequence>MKIKTASHFGTGGFKWHSLRLLVQAMQSATRLSFCLHYLYRLPRPSKDPRKTIYYSPVYFGQPCRKGTRQPPASPIKQK</sequence>
<dbReference type="EMBL" id="MSFK01000019">
    <property type="protein sequence ID" value="PWY83093.1"/>
    <property type="molecule type" value="Genomic_DNA"/>
</dbReference>
<keyword evidence="2" id="KW-1185">Reference proteome</keyword>
<dbReference type="AlphaFoldDB" id="A0A317W9R1"/>
<organism evidence="1 2">
    <name type="scientific">Aspergillus sclerotioniger CBS 115572</name>
    <dbReference type="NCBI Taxonomy" id="1450535"/>
    <lineage>
        <taxon>Eukaryota</taxon>
        <taxon>Fungi</taxon>
        <taxon>Dikarya</taxon>
        <taxon>Ascomycota</taxon>
        <taxon>Pezizomycotina</taxon>
        <taxon>Eurotiomycetes</taxon>
        <taxon>Eurotiomycetidae</taxon>
        <taxon>Eurotiales</taxon>
        <taxon>Aspergillaceae</taxon>
        <taxon>Aspergillus</taxon>
        <taxon>Aspergillus subgen. Circumdati</taxon>
    </lineage>
</organism>
<dbReference type="RefSeq" id="XP_025465878.1">
    <property type="nucleotide sequence ID" value="XM_025605556.1"/>
</dbReference>
<evidence type="ECO:0000313" key="1">
    <source>
        <dbReference type="EMBL" id="PWY83093.1"/>
    </source>
</evidence>
<proteinExistence type="predicted"/>
<protein>
    <submittedName>
        <fullName evidence="1">Uncharacterized protein</fullName>
    </submittedName>
</protein>
<dbReference type="Proteomes" id="UP000246702">
    <property type="component" value="Unassembled WGS sequence"/>
</dbReference>
<name>A0A317W9R1_9EURO</name>
<evidence type="ECO:0000313" key="2">
    <source>
        <dbReference type="Proteomes" id="UP000246702"/>
    </source>
</evidence>
<reference evidence="1 2" key="1">
    <citation type="submission" date="2016-12" db="EMBL/GenBank/DDBJ databases">
        <title>The genomes of Aspergillus section Nigri reveals drivers in fungal speciation.</title>
        <authorList>
            <consortium name="DOE Joint Genome Institute"/>
            <person name="Vesth T.C."/>
            <person name="Nybo J."/>
            <person name="Theobald S."/>
            <person name="Brandl J."/>
            <person name="Frisvad J.C."/>
            <person name="Nielsen K.F."/>
            <person name="Lyhne E.K."/>
            <person name="Kogle M.E."/>
            <person name="Kuo A."/>
            <person name="Riley R."/>
            <person name="Clum A."/>
            <person name="Nolan M."/>
            <person name="Lipzen A."/>
            <person name="Salamov A."/>
            <person name="Henrissat B."/>
            <person name="Wiebenga A."/>
            <person name="De Vries R.P."/>
            <person name="Grigoriev I.V."/>
            <person name="Mortensen U.H."/>
            <person name="Andersen M.R."/>
            <person name="Baker S.E."/>
        </authorList>
    </citation>
    <scope>NUCLEOTIDE SEQUENCE [LARGE SCALE GENOMIC DNA]</scope>
    <source>
        <strain evidence="1 2">CBS 115572</strain>
    </source>
</reference>
<dbReference type="GeneID" id="37107699"/>
<comment type="caution">
    <text evidence="1">The sequence shown here is derived from an EMBL/GenBank/DDBJ whole genome shotgun (WGS) entry which is preliminary data.</text>
</comment>